<evidence type="ECO:0000313" key="2">
    <source>
        <dbReference type="Proteomes" id="UP000037425"/>
    </source>
</evidence>
<comment type="caution">
    <text evidence="1">The sequence shown here is derived from an EMBL/GenBank/DDBJ whole genome shotgun (WGS) entry which is preliminary data.</text>
</comment>
<sequence length="169" mass="19334">MYLKHGETEIGVRQIVDQVQVHEAQKVSELTPSRPPSTSTEDLSLLSDNQLRIRVEDCALQMRELEQKFRANRSHRNIGSRSWEEETQKLLEESDRQRHEWQTTLQPVAIALRDELLRRTSRNGDTSSSYDKMTTAATFEHGMLAGVSPLGEAALYLEKLARDLGRQDS</sequence>
<dbReference type="EMBL" id="LGAP01000025">
    <property type="protein sequence ID" value="KOF14599.1"/>
    <property type="molecule type" value="Genomic_DNA"/>
</dbReference>
<dbReference type="AlphaFoldDB" id="A0A0L8BJ56"/>
<gene>
    <name evidence="1" type="ORF">AC244_26580</name>
</gene>
<organism evidence="1 2">
    <name type="scientific">Ensifer adhaerens</name>
    <name type="common">Sinorhizobium morelense</name>
    <dbReference type="NCBI Taxonomy" id="106592"/>
    <lineage>
        <taxon>Bacteria</taxon>
        <taxon>Pseudomonadati</taxon>
        <taxon>Pseudomonadota</taxon>
        <taxon>Alphaproteobacteria</taxon>
        <taxon>Hyphomicrobiales</taxon>
        <taxon>Rhizobiaceae</taxon>
        <taxon>Sinorhizobium/Ensifer group</taxon>
        <taxon>Ensifer</taxon>
    </lineage>
</organism>
<reference evidence="2" key="1">
    <citation type="submission" date="2015-07" db="EMBL/GenBank/DDBJ databases">
        <title>Whole genome sequence of an Ensifer adhaerens strain isolated from a cave pool in the Wind Cave National Park.</title>
        <authorList>
            <person name="Eng W.W.H."/>
            <person name="Gan H.M."/>
            <person name="Barton H.A."/>
            <person name="Savka M.A."/>
        </authorList>
    </citation>
    <scope>NUCLEOTIDE SEQUENCE [LARGE SCALE GENOMIC DNA]</scope>
    <source>
        <strain evidence="2">SD006</strain>
    </source>
</reference>
<dbReference type="Proteomes" id="UP000037425">
    <property type="component" value="Unassembled WGS sequence"/>
</dbReference>
<accession>A0A0L8BJ56</accession>
<dbReference type="PATRIC" id="fig|106592.7.peg.4100"/>
<name>A0A0L8BJ56_ENSAD</name>
<evidence type="ECO:0000313" key="1">
    <source>
        <dbReference type="EMBL" id="KOF14599.1"/>
    </source>
</evidence>
<proteinExistence type="predicted"/>
<protein>
    <submittedName>
        <fullName evidence="1">Uncharacterized protein</fullName>
    </submittedName>
</protein>